<dbReference type="OrthoDB" id="6128341at2759"/>
<name>R7V6B7_CAPTE</name>
<evidence type="ECO:0000313" key="6">
    <source>
        <dbReference type="Proteomes" id="UP000014760"/>
    </source>
</evidence>
<feature type="chain" id="PRO_5008788705" evidence="3">
    <location>
        <begin position="19"/>
        <end position="537"/>
    </location>
</feature>
<accession>R7V6B7</accession>
<keyword evidence="2" id="KW-1133">Transmembrane helix</keyword>
<reference evidence="6" key="1">
    <citation type="submission" date="2012-12" db="EMBL/GenBank/DDBJ databases">
        <authorList>
            <person name="Hellsten U."/>
            <person name="Grimwood J."/>
            <person name="Chapman J.A."/>
            <person name="Shapiro H."/>
            <person name="Aerts A."/>
            <person name="Otillar R.P."/>
            <person name="Terry A.Y."/>
            <person name="Boore J.L."/>
            <person name="Simakov O."/>
            <person name="Marletaz F."/>
            <person name="Cho S.-J."/>
            <person name="Edsinger-Gonzales E."/>
            <person name="Havlak P."/>
            <person name="Kuo D.-H."/>
            <person name="Larsson T."/>
            <person name="Lv J."/>
            <person name="Arendt D."/>
            <person name="Savage R."/>
            <person name="Osoegawa K."/>
            <person name="de Jong P."/>
            <person name="Lindberg D.R."/>
            <person name="Seaver E.C."/>
            <person name="Weisblat D.A."/>
            <person name="Putnam N.H."/>
            <person name="Grigoriev I.V."/>
            <person name="Rokhsar D.S."/>
        </authorList>
    </citation>
    <scope>NUCLEOTIDE SEQUENCE</scope>
    <source>
        <strain evidence="6">I ESC-2004</strain>
    </source>
</reference>
<feature type="compositionally biased region" description="Low complexity" evidence="1">
    <location>
        <begin position="226"/>
        <end position="238"/>
    </location>
</feature>
<feature type="compositionally biased region" description="Polar residues" evidence="1">
    <location>
        <begin position="241"/>
        <end position="253"/>
    </location>
</feature>
<dbReference type="PROSITE" id="PS50092">
    <property type="entry name" value="TSP1"/>
    <property type="match status" value="1"/>
</dbReference>
<feature type="signal peptide" evidence="3">
    <location>
        <begin position="1"/>
        <end position="18"/>
    </location>
</feature>
<dbReference type="InterPro" id="IPR000884">
    <property type="entry name" value="TSP1_rpt"/>
</dbReference>
<feature type="transmembrane region" description="Helical" evidence="2">
    <location>
        <begin position="494"/>
        <end position="516"/>
    </location>
</feature>
<dbReference type="AlphaFoldDB" id="R7V6B7"/>
<evidence type="ECO:0000313" key="4">
    <source>
        <dbReference type="EMBL" id="ELU14114.1"/>
    </source>
</evidence>
<gene>
    <name evidence="4" type="ORF">CAPTEDRAFT_203464</name>
</gene>
<reference evidence="5" key="3">
    <citation type="submission" date="2015-06" db="UniProtKB">
        <authorList>
            <consortium name="EnsemblMetazoa"/>
        </authorList>
    </citation>
    <scope>IDENTIFICATION</scope>
</reference>
<evidence type="ECO:0000313" key="5">
    <source>
        <dbReference type="EnsemblMetazoa" id="CapteP203464"/>
    </source>
</evidence>
<dbReference type="EMBL" id="KB294746">
    <property type="protein sequence ID" value="ELU14114.1"/>
    <property type="molecule type" value="Genomic_DNA"/>
</dbReference>
<dbReference type="EMBL" id="AMQN01004939">
    <property type="status" value="NOT_ANNOTATED_CDS"/>
    <property type="molecule type" value="Genomic_DNA"/>
</dbReference>
<evidence type="ECO:0000256" key="3">
    <source>
        <dbReference type="SAM" id="SignalP"/>
    </source>
</evidence>
<keyword evidence="2" id="KW-0472">Membrane</keyword>
<feature type="compositionally biased region" description="Polar residues" evidence="1">
    <location>
        <begin position="195"/>
        <end position="225"/>
    </location>
</feature>
<organism evidence="4">
    <name type="scientific">Capitella teleta</name>
    <name type="common">Polychaete worm</name>
    <dbReference type="NCBI Taxonomy" id="283909"/>
    <lineage>
        <taxon>Eukaryota</taxon>
        <taxon>Metazoa</taxon>
        <taxon>Spiralia</taxon>
        <taxon>Lophotrochozoa</taxon>
        <taxon>Annelida</taxon>
        <taxon>Polychaeta</taxon>
        <taxon>Sedentaria</taxon>
        <taxon>Scolecida</taxon>
        <taxon>Capitellidae</taxon>
        <taxon>Capitella</taxon>
    </lineage>
</organism>
<dbReference type="HOGENOM" id="CLU_507391_0_0_1"/>
<dbReference type="EnsemblMetazoa" id="CapteT203464">
    <property type="protein sequence ID" value="CapteP203464"/>
    <property type="gene ID" value="CapteG203464"/>
</dbReference>
<reference evidence="4 6" key="2">
    <citation type="journal article" date="2013" name="Nature">
        <title>Insights into bilaterian evolution from three spiralian genomes.</title>
        <authorList>
            <person name="Simakov O."/>
            <person name="Marletaz F."/>
            <person name="Cho S.J."/>
            <person name="Edsinger-Gonzales E."/>
            <person name="Havlak P."/>
            <person name="Hellsten U."/>
            <person name="Kuo D.H."/>
            <person name="Larsson T."/>
            <person name="Lv J."/>
            <person name="Arendt D."/>
            <person name="Savage R."/>
            <person name="Osoegawa K."/>
            <person name="de Jong P."/>
            <person name="Grimwood J."/>
            <person name="Chapman J.A."/>
            <person name="Shapiro H."/>
            <person name="Aerts A."/>
            <person name="Otillar R.P."/>
            <person name="Terry A.Y."/>
            <person name="Boore J.L."/>
            <person name="Grigoriev I.V."/>
            <person name="Lindberg D.R."/>
            <person name="Seaver E.C."/>
            <person name="Weisblat D.A."/>
            <person name="Putnam N.H."/>
            <person name="Rokhsar D.S."/>
        </authorList>
    </citation>
    <scope>NUCLEOTIDE SEQUENCE</scope>
    <source>
        <strain evidence="4 6">I ESC-2004</strain>
    </source>
</reference>
<protein>
    <submittedName>
        <fullName evidence="4 5">Uncharacterized protein</fullName>
    </submittedName>
</protein>
<feature type="region of interest" description="Disordered" evidence="1">
    <location>
        <begin position="174"/>
        <end position="287"/>
    </location>
</feature>
<keyword evidence="2" id="KW-0812">Transmembrane</keyword>
<evidence type="ECO:0000256" key="1">
    <source>
        <dbReference type="SAM" id="MobiDB-lite"/>
    </source>
</evidence>
<keyword evidence="6" id="KW-1185">Reference proteome</keyword>
<keyword evidence="3" id="KW-0732">Signal</keyword>
<dbReference type="SUPFAM" id="SSF82895">
    <property type="entry name" value="TSP-1 type 1 repeat"/>
    <property type="match status" value="1"/>
</dbReference>
<evidence type="ECO:0000256" key="2">
    <source>
        <dbReference type="SAM" id="Phobius"/>
    </source>
</evidence>
<dbReference type="InterPro" id="IPR036383">
    <property type="entry name" value="TSP1_rpt_sf"/>
</dbReference>
<dbReference type="SMART" id="SM00209">
    <property type="entry name" value="TSP1"/>
    <property type="match status" value="1"/>
</dbReference>
<dbReference type="EMBL" id="AMQN01004938">
    <property type="status" value="NOT_ANNOTATED_CDS"/>
    <property type="molecule type" value="Genomic_DNA"/>
</dbReference>
<proteinExistence type="predicted"/>
<dbReference type="Gene3D" id="2.20.100.10">
    <property type="entry name" value="Thrombospondin type-1 (TSP1) repeat"/>
    <property type="match status" value="1"/>
</dbReference>
<dbReference type="Proteomes" id="UP000014760">
    <property type="component" value="Unassembled WGS sequence"/>
</dbReference>
<sequence length="537" mass="58839">MRALSCIAVLCCTLHVEGNGDKISEKPPGSNTNLGKIECLEECCQDANCENIYINQNGECMASNNSDSMLFTKYCQSFNSGSCVSSCTDIPAGDYQSCHGCGVHVKCGDGGIIYDDMPCVGGLVWDDVKKSCDWTSATCPSESTCSTYAMKWNQSVNQEDTALWPTEFGCRRSTTARADVPTEMSTDKPKISAGIENQPTTLSTTEKPPQMSTDQQQTSVEIGNQPTTSSTTEVPPEMSTDKPQTSAEIGNQPTTSSTTEVPPEIGTDKSQISFGIGDQPNTDKSKNKPEYLAESVHFFNMLQTERALPLTTTMITPAEEPVASEKAMILSWEAWTQWTVCHPSRNGQYYFSNGSFHRVRIRLCSLIRQGETHNTTCNRILKGENMSNQRVALAYDVHSEVCIPDVDGQLGDWTIWSKCSASCGQGTKFRARQCIGQTGKGRLCADSKTLQHEMCHNKDCPSEDIRSAYAIARRRGELLPPEVFTESDSEPSSIAISSVAIFVLCVVFGCVILFDIMTCVIELPKKETVKIVESRTP</sequence>
<dbReference type="Pfam" id="PF00090">
    <property type="entry name" value="TSP_1"/>
    <property type="match status" value="1"/>
</dbReference>